<reference evidence="3" key="1">
    <citation type="submission" date="2016-04" db="EMBL/GenBank/DDBJ databases">
        <authorList>
            <person name="Jeon C.O."/>
            <person name="Cho G.Y."/>
            <person name="Jeong H.I."/>
            <person name="Kim K.H."/>
        </authorList>
    </citation>
    <scope>NUCLEOTIDE SEQUENCE [LARGE SCALE GENOMIC DNA]</scope>
    <source>
        <strain evidence="3">LMG 1590</strain>
        <plasmid evidence="3">unnamed1</plasmid>
    </source>
</reference>
<reference evidence="1" key="2">
    <citation type="submission" date="2016-04" db="EMBL/GenBank/DDBJ databases">
        <authorList>
            <person name="Evans L.H."/>
            <person name="Alamgir A."/>
            <person name="Owens N."/>
            <person name="Weber N.D."/>
            <person name="Virtaneva K."/>
            <person name="Barbian K."/>
            <person name="Babar A."/>
            <person name="Rosenke K."/>
        </authorList>
    </citation>
    <scope>NUCLEOTIDE SEQUENCE [LARGE SCALE GENOMIC DNA]</scope>
    <source>
        <strain evidence="1">LMG 1590</strain>
        <plasmid evidence="2">unnamed1</plasmid>
    </source>
</reference>
<organism evidence="1 3">
    <name type="scientific">Acetobacter ascendens</name>
    <dbReference type="NCBI Taxonomy" id="481146"/>
    <lineage>
        <taxon>Bacteria</taxon>
        <taxon>Pseudomonadati</taxon>
        <taxon>Pseudomonadota</taxon>
        <taxon>Alphaproteobacteria</taxon>
        <taxon>Acetobacterales</taxon>
        <taxon>Acetobacteraceae</taxon>
        <taxon>Acetobacter</taxon>
    </lineage>
</organism>
<name>A0A1D8QZC2_9PROT</name>
<keyword evidence="2" id="KW-0614">Plasmid</keyword>
<dbReference type="EMBL" id="CP015164">
    <property type="protein sequence ID" value="AOW47686.1"/>
    <property type="molecule type" value="Genomic_DNA"/>
</dbReference>
<keyword evidence="3" id="KW-1185">Reference proteome</keyword>
<evidence type="ECO:0000313" key="3">
    <source>
        <dbReference type="Proteomes" id="UP000175973"/>
    </source>
</evidence>
<evidence type="ECO:0000313" key="2">
    <source>
        <dbReference type="EMBL" id="AOW47972.1"/>
    </source>
</evidence>
<proteinExistence type="predicted"/>
<dbReference type="EMBL" id="CP015165">
    <property type="protein sequence ID" value="AOW47972.1"/>
    <property type="molecule type" value="Genomic_DNA"/>
</dbReference>
<gene>
    <name evidence="1" type="ORF">A4S02_13885</name>
    <name evidence="2" type="ORF">A4S02_14145</name>
</gene>
<dbReference type="KEGG" id="aasc:A4S02_14145"/>
<evidence type="ECO:0000313" key="1">
    <source>
        <dbReference type="EMBL" id="AOW47686.1"/>
    </source>
</evidence>
<dbReference type="AlphaFoldDB" id="A0A1D8QZC2"/>
<accession>A0A1D8QZC2</accession>
<sequence>MINKEKQKKLYKSLKMGSFNEGDLAIEVMGKVSDKWMLLISEMIFSQSPIRYMQISRGIPSINLRMLGPVSA</sequence>
<dbReference type="Proteomes" id="UP000175973">
    <property type="component" value="Plasmid unnamed1"/>
</dbReference>
<geneLocation type="plasmid" evidence="2 3">
    <name>unnamed1</name>
</geneLocation>
<dbReference type="Proteomes" id="UP000175973">
    <property type="component" value="Chromosome"/>
</dbReference>
<dbReference type="KEGG" id="aasc:A4S02_13885"/>
<protein>
    <submittedName>
        <fullName evidence="1">Uncharacterized protein</fullName>
    </submittedName>
</protein>